<dbReference type="Pfam" id="PF07859">
    <property type="entry name" value="Abhydrolase_3"/>
    <property type="match status" value="1"/>
</dbReference>
<comment type="caution">
    <text evidence="2">The sequence shown here is derived from an EMBL/GenBank/DDBJ whole genome shotgun (WGS) entry which is preliminary data.</text>
</comment>
<evidence type="ECO:0000313" key="3">
    <source>
        <dbReference type="Proteomes" id="UP000287519"/>
    </source>
</evidence>
<gene>
    <name evidence="2" type="ORF">Rhow_000704</name>
</gene>
<name>A0A402CN58_RHOWR</name>
<dbReference type="GO" id="GO:0005829">
    <property type="term" value="C:cytosol"/>
    <property type="evidence" value="ECO:0007669"/>
    <property type="project" value="TreeGrafter"/>
</dbReference>
<evidence type="ECO:0000259" key="1">
    <source>
        <dbReference type="Pfam" id="PF07859"/>
    </source>
</evidence>
<evidence type="ECO:0000313" key="2">
    <source>
        <dbReference type="EMBL" id="GCE44943.1"/>
    </source>
</evidence>
<dbReference type="PANTHER" id="PTHR23025">
    <property type="entry name" value="TRIACYLGLYCEROL LIPASE"/>
    <property type="match status" value="1"/>
</dbReference>
<proteinExistence type="predicted"/>
<reference evidence="2 3" key="1">
    <citation type="submission" date="2018-11" db="EMBL/GenBank/DDBJ databases">
        <title>Microbial catabolism of amino acid.</title>
        <authorList>
            <person name="Hibi M."/>
            <person name="Ogawa J."/>
        </authorList>
    </citation>
    <scope>NUCLEOTIDE SEQUENCE [LARGE SCALE GENOMIC DNA]</scope>
    <source>
        <strain evidence="2 3">C31-06</strain>
    </source>
</reference>
<keyword evidence="3" id="KW-1185">Reference proteome</keyword>
<dbReference type="InterPro" id="IPR013094">
    <property type="entry name" value="AB_hydrolase_3"/>
</dbReference>
<dbReference type="GO" id="GO:0019433">
    <property type="term" value="P:triglyceride catabolic process"/>
    <property type="evidence" value="ECO:0007669"/>
    <property type="project" value="TreeGrafter"/>
</dbReference>
<dbReference type="EMBL" id="BHYM01000126">
    <property type="protein sequence ID" value="GCE44943.1"/>
    <property type="molecule type" value="Genomic_DNA"/>
</dbReference>
<dbReference type="GO" id="GO:0004771">
    <property type="term" value="F:sterol ester esterase activity"/>
    <property type="evidence" value="ECO:0007669"/>
    <property type="project" value="TreeGrafter"/>
</dbReference>
<sequence>MLNPNPDFISVETMGTESHRLFANGPILTNEVMQFFIQAYFGGGDTEQAKIEASPALRDNLTGLPPAFLGVGEYDPLRDDAVAYGERLSSAGVPATVHVFDGLVHNFVAMTHISKRADDAVAEFIGAARAALNGTDENA</sequence>
<accession>A0A402CN58</accession>
<dbReference type="Gene3D" id="3.40.50.1820">
    <property type="entry name" value="alpha/beta hydrolase"/>
    <property type="match status" value="1"/>
</dbReference>
<dbReference type="Proteomes" id="UP000287519">
    <property type="component" value="Unassembled WGS sequence"/>
</dbReference>
<dbReference type="InterPro" id="IPR029058">
    <property type="entry name" value="AB_hydrolase_fold"/>
</dbReference>
<protein>
    <submittedName>
        <fullName evidence="2">Esterase/lipase</fullName>
    </submittedName>
</protein>
<dbReference type="AlphaFoldDB" id="A0A402CN58"/>
<dbReference type="GO" id="GO:0004806">
    <property type="term" value="F:triacylglycerol lipase activity"/>
    <property type="evidence" value="ECO:0007669"/>
    <property type="project" value="TreeGrafter"/>
</dbReference>
<dbReference type="SUPFAM" id="SSF53474">
    <property type="entry name" value="alpha/beta-Hydrolases"/>
    <property type="match status" value="1"/>
</dbReference>
<organism evidence="2 3">
    <name type="scientific">Rhodococcus wratislaviensis</name>
    <name type="common">Tsukamurella wratislaviensis</name>
    <dbReference type="NCBI Taxonomy" id="44752"/>
    <lineage>
        <taxon>Bacteria</taxon>
        <taxon>Bacillati</taxon>
        <taxon>Actinomycetota</taxon>
        <taxon>Actinomycetes</taxon>
        <taxon>Mycobacteriales</taxon>
        <taxon>Nocardiaceae</taxon>
        <taxon>Rhodococcus</taxon>
    </lineage>
</organism>
<dbReference type="PANTHER" id="PTHR23025:SF3">
    <property type="entry name" value="HORMONE-SENSITIVE LIPASE"/>
    <property type="match status" value="1"/>
</dbReference>
<feature type="domain" description="Alpha/beta hydrolase fold-3" evidence="1">
    <location>
        <begin position="13"/>
        <end position="108"/>
    </location>
</feature>